<reference evidence="5 6" key="1">
    <citation type="submission" date="2018-03" db="EMBL/GenBank/DDBJ databases">
        <title>Genomic Encyclopedia of Archaeal and Bacterial Type Strains, Phase II (KMG-II): from individual species to whole genera.</title>
        <authorList>
            <person name="Goeker M."/>
        </authorList>
    </citation>
    <scope>NUCLEOTIDE SEQUENCE [LARGE SCALE GENOMIC DNA]</scope>
    <source>
        <strain evidence="5 6">DSM 44889</strain>
    </source>
</reference>
<evidence type="ECO:0000256" key="3">
    <source>
        <dbReference type="SAM" id="MobiDB-lite"/>
    </source>
</evidence>
<accession>A0A316A8S8</accession>
<evidence type="ECO:0000313" key="5">
    <source>
        <dbReference type="EMBL" id="PWJ54326.1"/>
    </source>
</evidence>
<comment type="similarity">
    <text evidence="1">Belongs to the 4-oxalocrotonate tautomerase family.</text>
</comment>
<dbReference type="EMBL" id="QGDQ01000007">
    <property type="protein sequence ID" value="PWJ54326.1"/>
    <property type="molecule type" value="Genomic_DNA"/>
</dbReference>
<proteinExistence type="inferred from homology"/>
<keyword evidence="6" id="KW-1185">Reference proteome</keyword>
<dbReference type="AlphaFoldDB" id="A0A316A8S8"/>
<dbReference type="OrthoDB" id="4965437at2"/>
<dbReference type="Pfam" id="PF01361">
    <property type="entry name" value="Tautomerase"/>
    <property type="match status" value="1"/>
</dbReference>
<dbReference type="Gene3D" id="3.30.429.10">
    <property type="entry name" value="Macrophage Migration Inhibitory Factor"/>
    <property type="match status" value="1"/>
</dbReference>
<name>A0A316A8S8_9ACTN</name>
<dbReference type="PANTHER" id="PTHR35530:SF1">
    <property type="entry name" value="2-HYDROXYMUCONATE TAUTOMERASE"/>
    <property type="match status" value="1"/>
</dbReference>
<keyword evidence="2" id="KW-0413">Isomerase</keyword>
<protein>
    <submittedName>
        <fullName evidence="5">4-oxalocrotonate tautomerase</fullName>
    </submittedName>
</protein>
<dbReference type="SUPFAM" id="SSF55331">
    <property type="entry name" value="Tautomerase/MIF"/>
    <property type="match status" value="1"/>
</dbReference>
<evidence type="ECO:0000313" key="6">
    <source>
        <dbReference type="Proteomes" id="UP000245469"/>
    </source>
</evidence>
<dbReference type="PANTHER" id="PTHR35530">
    <property type="entry name" value="TAUTOMERASE-RELATED"/>
    <property type="match status" value="1"/>
</dbReference>
<evidence type="ECO:0000256" key="1">
    <source>
        <dbReference type="ARBA" id="ARBA00006723"/>
    </source>
</evidence>
<feature type="domain" description="4-oxalocrotonate tautomerase-like" evidence="4">
    <location>
        <begin position="2"/>
        <end position="58"/>
    </location>
</feature>
<gene>
    <name evidence="5" type="ORF">BXY45_10722</name>
</gene>
<evidence type="ECO:0000256" key="2">
    <source>
        <dbReference type="ARBA" id="ARBA00023235"/>
    </source>
</evidence>
<dbReference type="InterPro" id="IPR014347">
    <property type="entry name" value="Tautomerase/MIF_sf"/>
</dbReference>
<dbReference type="GO" id="GO:0016853">
    <property type="term" value="F:isomerase activity"/>
    <property type="evidence" value="ECO:0007669"/>
    <property type="project" value="UniProtKB-KW"/>
</dbReference>
<comment type="caution">
    <text evidence="5">The sequence shown here is derived from an EMBL/GenBank/DDBJ whole genome shotgun (WGS) entry which is preliminary data.</text>
</comment>
<organism evidence="5 6">
    <name type="scientific">Quadrisphaera granulorum</name>
    <dbReference type="NCBI Taxonomy" id="317664"/>
    <lineage>
        <taxon>Bacteria</taxon>
        <taxon>Bacillati</taxon>
        <taxon>Actinomycetota</taxon>
        <taxon>Actinomycetes</taxon>
        <taxon>Kineosporiales</taxon>
        <taxon>Kineosporiaceae</taxon>
        <taxon>Quadrisphaera</taxon>
    </lineage>
</organism>
<feature type="region of interest" description="Disordered" evidence="3">
    <location>
        <begin position="63"/>
        <end position="98"/>
    </location>
</feature>
<evidence type="ECO:0000259" key="4">
    <source>
        <dbReference type="Pfam" id="PF01361"/>
    </source>
</evidence>
<sequence length="98" mass="10335">MPLVEVSLAEGRSAAQVRALVHEVHIAVVRSLGADPDNVTVLVREIPRSHWARADITIAERDLAAAAAERPPSRHTAAPSTSGAPRPSDTHPSPVEAP</sequence>
<dbReference type="InterPro" id="IPR004370">
    <property type="entry name" value="4-OT-like_dom"/>
</dbReference>
<dbReference type="Proteomes" id="UP000245469">
    <property type="component" value="Unassembled WGS sequence"/>
</dbReference>